<keyword evidence="2" id="KW-0732">Signal</keyword>
<feature type="transmembrane region" description="Helical" evidence="1">
    <location>
        <begin position="641"/>
        <end position="660"/>
    </location>
</feature>
<dbReference type="EMBL" id="CAJNDS010001791">
    <property type="protein sequence ID" value="CAE7280320.1"/>
    <property type="molecule type" value="Genomic_DNA"/>
</dbReference>
<dbReference type="AlphaFoldDB" id="A0A812MR92"/>
<feature type="transmembrane region" description="Helical" evidence="1">
    <location>
        <begin position="605"/>
        <end position="629"/>
    </location>
</feature>
<feature type="signal peptide" evidence="2">
    <location>
        <begin position="1"/>
        <end position="16"/>
    </location>
</feature>
<feature type="transmembrane region" description="Helical" evidence="1">
    <location>
        <begin position="465"/>
        <end position="490"/>
    </location>
</feature>
<name>A0A812MR92_9DINO</name>
<organism evidence="3 4">
    <name type="scientific">Symbiodinium natans</name>
    <dbReference type="NCBI Taxonomy" id="878477"/>
    <lineage>
        <taxon>Eukaryota</taxon>
        <taxon>Sar</taxon>
        <taxon>Alveolata</taxon>
        <taxon>Dinophyceae</taxon>
        <taxon>Suessiales</taxon>
        <taxon>Symbiodiniaceae</taxon>
        <taxon>Symbiodinium</taxon>
    </lineage>
</organism>
<keyword evidence="1" id="KW-0472">Membrane</keyword>
<evidence type="ECO:0000256" key="1">
    <source>
        <dbReference type="SAM" id="Phobius"/>
    </source>
</evidence>
<evidence type="ECO:0000313" key="4">
    <source>
        <dbReference type="Proteomes" id="UP000604046"/>
    </source>
</evidence>
<keyword evidence="4" id="KW-1185">Reference proteome</keyword>
<dbReference type="Proteomes" id="UP000604046">
    <property type="component" value="Unassembled WGS sequence"/>
</dbReference>
<evidence type="ECO:0000313" key="3">
    <source>
        <dbReference type="EMBL" id="CAE7280320.1"/>
    </source>
</evidence>
<keyword evidence="1" id="KW-0812">Transmembrane</keyword>
<reference evidence="3" key="1">
    <citation type="submission" date="2021-02" db="EMBL/GenBank/DDBJ databases">
        <authorList>
            <person name="Dougan E. K."/>
            <person name="Rhodes N."/>
            <person name="Thang M."/>
            <person name="Chan C."/>
        </authorList>
    </citation>
    <scope>NUCLEOTIDE SEQUENCE</scope>
</reference>
<comment type="caution">
    <text evidence="3">The sequence shown here is derived from an EMBL/GenBank/DDBJ whole genome shotgun (WGS) entry which is preliminary data.</text>
</comment>
<dbReference type="OrthoDB" id="420543at2759"/>
<evidence type="ECO:0000256" key="2">
    <source>
        <dbReference type="SAM" id="SignalP"/>
    </source>
</evidence>
<protein>
    <submittedName>
        <fullName evidence="3">Uncharacterized protein</fullName>
    </submittedName>
</protein>
<feature type="chain" id="PRO_5033015043" evidence="2">
    <location>
        <begin position="17"/>
        <end position="962"/>
    </location>
</feature>
<accession>A0A812MR92</accession>
<proteinExistence type="predicted"/>
<sequence>MAMLFFHALLVTLGYGFDDFSQHWECVAQRPCSLQLGNSHVSPEDLLVFTERIENVNLVSSCPTCHKADDGLCPWLTMDTGAVDVVLCADGNYNSRWACELNGHGGRILCPPNTTMCSNKACGGGLDHCCDPAVPDRELICIHSGGPRACPYISIQEDIADIVLNATHGPRSPGVYGICRCSPAQFASQTEADLIGKLHIRGPAPDKMHQCVSGQSKCRFSSPGGFGLVSLETSVVQVTTAPTCSAVADTPEIFVENFRFRWNKDWSNPYIHGQDIATVGQWISERSPGVYNLCWCENNTDNACESLSDFNVSAGMLSLRGPNKQTMRTATLGEEFQLTVSGVWMSAKSVMRLQRGCGHGFDAFYEAQAGLTLGSDLSYNFGTLTEARIPAGKYKLCWCQPQYQNTPMSTCTEAQEFLTLVADVSVICPRGEYSVNFEPCSRCPYFWQQPSRLRDACVFNDATNFLIVMTIGLSYLCGWVMLWYEIGLLLEHEGGRRRLSVAGRKVRIEDISSCPSKHGEWSAVITTTGLHRFSDRFGSFPVYFYQTGHHLLDRLNGKDYFYRVRVLGSRSLQLLDKFGKPVECADTSQGYFVLRYVRSVVHTDILPHVPVAVAAPILICCAPPLIVLLSEEYQIPYNHSFALASAITVCILAFMISRILSFCRQKQSPIWYSLARFQEKLRASNPCPTACSKGPDRALTAFQIFDFMNEFQQYIRDRNLYYIDSNIVRPLTSALELSLAELLGPSRVAWFVSHYWGTKFAYTCDALKRHAQTAAASEDGESWQFISYWICAFSNNQHRIEEELGMTHYESSFYLALHSPAVQGTCMILDERALPLTRSWCLFELLQTMNLKKRRSSFKGLQFCTNTGVVNIGRATTEVALNIGKRLAELSLANAEATQPEDQDTIRSLVIEEMGSFEEIDKVLRANIKVALEVSKKCIEDDFDRLFHSLARSAHRATYVSL</sequence>
<keyword evidence="1" id="KW-1133">Transmembrane helix</keyword>
<gene>
    <name evidence="3" type="ORF">SNAT2548_LOCUS14865</name>
</gene>